<sequence>MPATASIEGLSKKAGEAPPSRFECLKCGVVQARVELPAELFVQVRQTPIEQIRIHAIHRIRICS</sequence>
<dbReference type="Proteomes" id="UP000065504">
    <property type="component" value="Unassembled WGS sequence"/>
</dbReference>
<gene>
    <name evidence="1" type="ORF">WM16_08855</name>
</gene>
<evidence type="ECO:0000313" key="1">
    <source>
        <dbReference type="EMBL" id="KWK79632.1"/>
    </source>
</evidence>
<name>A0A119UWZ9_9BURK</name>
<dbReference type="AlphaFoldDB" id="A0A119UWZ9"/>
<dbReference type="EMBL" id="LPLU01000048">
    <property type="protein sequence ID" value="KWK79632.1"/>
    <property type="molecule type" value="Genomic_DNA"/>
</dbReference>
<proteinExistence type="predicted"/>
<accession>A0A119UWZ9</accession>
<evidence type="ECO:0000313" key="2">
    <source>
        <dbReference type="Proteomes" id="UP000065504"/>
    </source>
</evidence>
<comment type="caution">
    <text evidence="1">The sequence shown here is derived from an EMBL/GenBank/DDBJ whole genome shotgun (WGS) entry which is preliminary data.</text>
</comment>
<reference evidence="1 2" key="1">
    <citation type="submission" date="2015-11" db="EMBL/GenBank/DDBJ databases">
        <title>Expanding the genomic diversity of Burkholderia species for the development of highly accurate diagnostics.</title>
        <authorList>
            <person name="Sahl J."/>
            <person name="Keim P."/>
            <person name="Wagner D."/>
        </authorList>
    </citation>
    <scope>NUCLEOTIDE SEQUENCE [LARGE SCALE GENOMIC DNA]</scope>
    <source>
        <strain evidence="1 2">MSMB782WGS</strain>
    </source>
</reference>
<organism evidence="1 2">
    <name type="scientific">Burkholderia ubonensis</name>
    <dbReference type="NCBI Taxonomy" id="101571"/>
    <lineage>
        <taxon>Bacteria</taxon>
        <taxon>Pseudomonadati</taxon>
        <taxon>Pseudomonadota</taxon>
        <taxon>Betaproteobacteria</taxon>
        <taxon>Burkholderiales</taxon>
        <taxon>Burkholderiaceae</taxon>
        <taxon>Burkholderia</taxon>
        <taxon>Burkholderia cepacia complex</taxon>
    </lineage>
</organism>
<protein>
    <submittedName>
        <fullName evidence="1">Uncharacterized protein</fullName>
    </submittedName>
</protein>